<proteinExistence type="predicted"/>
<dbReference type="Pfam" id="PF13646">
    <property type="entry name" value="HEAT_2"/>
    <property type="match status" value="1"/>
</dbReference>
<sequence length="350" mass="38846">MDSRLHSDIYLLAAFWTGVGALLLTLLIAAQIVYLRLAARRLKRREQALTARWRPALNAAIVGVSEISLPGLRSAERILFLKLWVHLHQSVRGEASGGLNEVAYRLGCDAYARRLLSTGNRAQRLLAILALGHLRDAAAWDELLDVVHGSDSAASVHALWALVQADAARAARDAAPMLLQREDWAMSQLANILKDARAEWEPVLADAVAGTNQEQLPHALRLLAALRLSLPARQLRGLLNHPVAEVVSCALRLAATPDLLDEVRRQLNHGDWRVRVQAVRTLGQLGDHSDVERLRRLLGDQQWWVRYRAAQALLGLPFLTPDDLAALQQEGMDRYALDMLKQVRAEQEAA</sequence>
<dbReference type="RefSeq" id="WP_183440139.1">
    <property type="nucleotide sequence ID" value="NZ_JACHXD010000003.1"/>
</dbReference>
<dbReference type="InterPro" id="IPR011989">
    <property type="entry name" value="ARM-like"/>
</dbReference>
<feature type="transmembrane region" description="Helical" evidence="1">
    <location>
        <begin position="12"/>
        <end position="35"/>
    </location>
</feature>
<dbReference type="Proteomes" id="UP000541535">
    <property type="component" value="Unassembled WGS sequence"/>
</dbReference>
<dbReference type="InterPro" id="IPR004155">
    <property type="entry name" value="PBS_lyase_HEAT"/>
</dbReference>
<dbReference type="AlphaFoldDB" id="A0A7W5B7X3"/>
<dbReference type="EMBL" id="JACHXD010000003">
    <property type="protein sequence ID" value="MBB3118184.1"/>
    <property type="molecule type" value="Genomic_DNA"/>
</dbReference>
<accession>A0A7W5B7X3</accession>
<keyword evidence="1" id="KW-0472">Membrane</keyword>
<evidence type="ECO:0000313" key="2">
    <source>
        <dbReference type="EMBL" id="MBB3118184.1"/>
    </source>
</evidence>
<dbReference type="Gene3D" id="1.25.10.10">
    <property type="entry name" value="Leucine-rich Repeat Variant"/>
    <property type="match status" value="1"/>
</dbReference>
<dbReference type="InterPro" id="IPR016024">
    <property type="entry name" value="ARM-type_fold"/>
</dbReference>
<dbReference type="SMART" id="SM00567">
    <property type="entry name" value="EZ_HEAT"/>
    <property type="match status" value="2"/>
</dbReference>
<gene>
    <name evidence="2" type="ORF">FHS03_001215</name>
</gene>
<dbReference type="SUPFAM" id="SSF48371">
    <property type="entry name" value="ARM repeat"/>
    <property type="match status" value="1"/>
</dbReference>
<keyword evidence="1" id="KW-0812">Transmembrane</keyword>
<keyword evidence="3" id="KW-1185">Reference proteome</keyword>
<keyword evidence="1" id="KW-1133">Transmembrane helix</keyword>
<reference evidence="2 3" key="1">
    <citation type="submission" date="2020-08" db="EMBL/GenBank/DDBJ databases">
        <title>Genomic Encyclopedia of Type Strains, Phase III (KMG-III): the genomes of soil and plant-associated and newly described type strains.</title>
        <authorList>
            <person name="Whitman W."/>
        </authorList>
    </citation>
    <scope>NUCLEOTIDE SEQUENCE [LARGE SCALE GENOMIC DNA]</scope>
    <source>
        <strain evidence="2 3">CECT 8897</strain>
    </source>
</reference>
<comment type="caution">
    <text evidence="2">The sequence shown here is derived from an EMBL/GenBank/DDBJ whole genome shotgun (WGS) entry which is preliminary data.</text>
</comment>
<evidence type="ECO:0000256" key="1">
    <source>
        <dbReference type="SAM" id="Phobius"/>
    </source>
</evidence>
<evidence type="ECO:0000313" key="3">
    <source>
        <dbReference type="Proteomes" id="UP000541535"/>
    </source>
</evidence>
<organism evidence="2 3">
    <name type="scientific">Pseudoduganella violacea</name>
    <dbReference type="NCBI Taxonomy" id="1715466"/>
    <lineage>
        <taxon>Bacteria</taxon>
        <taxon>Pseudomonadati</taxon>
        <taxon>Pseudomonadota</taxon>
        <taxon>Betaproteobacteria</taxon>
        <taxon>Burkholderiales</taxon>
        <taxon>Oxalobacteraceae</taxon>
        <taxon>Telluria group</taxon>
        <taxon>Pseudoduganella</taxon>
    </lineage>
</organism>
<name>A0A7W5B7X3_9BURK</name>
<protein>
    <submittedName>
        <fullName evidence="2">HEAT repeat protein</fullName>
    </submittedName>
</protein>